<dbReference type="Gene3D" id="3.80.10.10">
    <property type="entry name" value="Ribonuclease Inhibitor"/>
    <property type="match status" value="1"/>
</dbReference>
<dbReference type="EMBL" id="BPQB01000004">
    <property type="protein sequence ID" value="GJE86521.1"/>
    <property type="molecule type" value="Genomic_DNA"/>
</dbReference>
<feature type="coiled-coil region" evidence="1">
    <location>
        <begin position="10"/>
        <end position="44"/>
    </location>
</feature>
<dbReference type="AlphaFoldDB" id="A0A9P3G1I4"/>
<dbReference type="Proteomes" id="UP000703269">
    <property type="component" value="Unassembled WGS sequence"/>
</dbReference>
<comment type="caution">
    <text evidence="2">The sequence shown here is derived from an EMBL/GenBank/DDBJ whole genome shotgun (WGS) entry which is preliminary data.</text>
</comment>
<keyword evidence="1" id="KW-0175">Coiled coil</keyword>
<accession>A0A9P3G1I4</accession>
<keyword evidence="3" id="KW-1185">Reference proteome</keyword>
<evidence type="ECO:0000313" key="2">
    <source>
        <dbReference type="EMBL" id="GJE86521.1"/>
    </source>
</evidence>
<organism evidence="2 3">
    <name type="scientific">Phanerochaete sordida</name>
    <dbReference type="NCBI Taxonomy" id="48140"/>
    <lineage>
        <taxon>Eukaryota</taxon>
        <taxon>Fungi</taxon>
        <taxon>Dikarya</taxon>
        <taxon>Basidiomycota</taxon>
        <taxon>Agaricomycotina</taxon>
        <taxon>Agaricomycetes</taxon>
        <taxon>Polyporales</taxon>
        <taxon>Phanerochaetaceae</taxon>
        <taxon>Phanerochaete</taxon>
    </lineage>
</organism>
<evidence type="ECO:0008006" key="4">
    <source>
        <dbReference type="Google" id="ProtNLM"/>
    </source>
</evidence>
<evidence type="ECO:0000256" key="1">
    <source>
        <dbReference type="SAM" id="Coils"/>
    </source>
</evidence>
<reference evidence="2 3" key="1">
    <citation type="submission" date="2021-08" db="EMBL/GenBank/DDBJ databases">
        <title>Draft Genome Sequence of Phanerochaete sordida strain YK-624.</title>
        <authorList>
            <person name="Mori T."/>
            <person name="Dohra H."/>
            <person name="Suzuki T."/>
            <person name="Kawagishi H."/>
            <person name="Hirai H."/>
        </authorList>
    </citation>
    <scope>NUCLEOTIDE SEQUENCE [LARGE SCALE GENOMIC DNA]</scope>
    <source>
        <strain evidence="2 3">YK-624</strain>
    </source>
</reference>
<proteinExistence type="predicted"/>
<dbReference type="OrthoDB" id="2884925at2759"/>
<gene>
    <name evidence="2" type="ORF">PsYK624_026010</name>
</gene>
<protein>
    <recommendedName>
        <fullName evidence="4">F-box domain-containing protein</fullName>
    </recommendedName>
</protein>
<evidence type="ECO:0000313" key="3">
    <source>
        <dbReference type="Proteomes" id="UP000703269"/>
    </source>
</evidence>
<dbReference type="SUPFAM" id="SSF52047">
    <property type="entry name" value="RNI-like"/>
    <property type="match status" value="1"/>
</dbReference>
<dbReference type="InterPro" id="IPR032675">
    <property type="entry name" value="LRR_dom_sf"/>
</dbReference>
<name>A0A9P3G1I4_9APHY</name>
<sequence>MNIKTREHHIAELDVQGALLERRIESLTQELENVQRVLRENRRQRAACTPLHTLPDDILKLILEAAYEHTLEEGCSDSNALAITHVDRHLRNVALSAPRLWRCIHAGMWSGALFKLLLSRTGNLPLRVVLRFPVAQLSRAFKNERYRVQLTYLLALFAHRMEYLSVKINSYLPDLRQRSYPLLDTLVLESAPGLWDGERLYYMPKCPKLKTFAITAVPISFEGAILPSLESLSISDVDIHLDYLRNVVTACPNVTTLHMNAVAITYSPGETVVFSHLEALHLGRVHGPDAYLDWIVAPALSSLTIFACNLRSRGVSTRDPDGLRSFPTVRTLVLKLAQTPDADRFDGNLFQYVPNATTLEVRRCSESAESLLEHLATAEFSSLPTLQTVVVTGAVEKSEVLLRIVKGCIARERPLKELQLGDATREAMEPDILEALKDHLSVTAPRKRMMIHLRATAPQ</sequence>